<keyword evidence="3" id="KW-1185">Reference proteome</keyword>
<evidence type="ECO:0000313" key="3">
    <source>
        <dbReference type="Proteomes" id="UP000298213"/>
    </source>
</evidence>
<feature type="region of interest" description="Disordered" evidence="1">
    <location>
        <begin position="99"/>
        <end position="123"/>
    </location>
</feature>
<protein>
    <submittedName>
        <fullName evidence="2">Uncharacterized protein</fullName>
    </submittedName>
</protein>
<organism evidence="2 3">
    <name type="scientific">Sphingomonas parva</name>
    <dbReference type="NCBI Taxonomy" id="2555898"/>
    <lineage>
        <taxon>Bacteria</taxon>
        <taxon>Pseudomonadati</taxon>
        <taxon>Pseudomonadota</taxon>
        <taxon>Alphaproteobacteria</taxon>
        <taxon>Sphingomonadales</taxon>
        <taxon>Sphingomonadaceae</taxon>
        <taxon>Sphingomonas</taxon>
    </lineage>
</organism>
<reference evidence="2 3" key="1">
    <citation type="submission" date="2019-03" db="EMBL/GenBank/DDBJ databases">
        <title>Genome sequence of Sphingomonas sp. 17J27-24.</title>
        <authorList>
            <person name="Kim M."/>
            <person name="Maeng S."/>
            <person name="Sathiyaraj S."/>
        </authorList>
    </citation>
    <scope>NUCLEOTIDE SEQUENCE [LARGE SCALE GENOMIC DNA]</scope>
    <source>
        <strain evidence="2 3">17J27-24</strain>
    </source>
</reference>
<dbReference type="AlphaFoldDB" id="A0A4Y8ZKI1"/>
<evidence type="ECO:0000313" key="2">
    <source>
        <dbReference type="EMBL" id="TFI56488.1"/>
    </source>
</evidence>
<comment type="caution">
    <text evidence="2">The sequence shown here is derived from an EMBL/GenBank/DDBJ whole genome shotgun (WGS) entry which is preliminary data.</text>
</comment>
<dbReference type="RefSeq" id="WP_135090421.1">
    <property type="nucleotide sequence ID" value="NZ_SPDV01000073.1"/>
</dbReference>
<dbReference type="EMBL" id="SPDV01000073">
    <property type="protein sequence ID" value="TFI56488.1"/>
    <property type="molecule type" value="Genomic_DNA"/>
</dbReference>
<dbReference type="Proteomes" id="UP000298213">
    <property type="component" value="Unassembled WGS sequence"/>
</dbReference>
<accession>A0A4Y8ZKI1</accession>
<feature type="compositionally biased region" description="Basic and acidic residues" evidence="1">
    <location>
        <begin position="99"/>
        <end position="114"/>
    </location>
</feature>
<dbReference type="OrthoDB" id="7586285at2"/>
<gene>
    <name evidence="2" type="ORF">E2493_20005</name>
</gene>
<name>A0A4Y8ZKI1_9SPHN</name>
<feature type="region of interest" description="Disordered" evidence="1">
    <location>
        <begin position="59"/>
        <end position="79"/>
    </location>
</feature>
<evidence type="ECO:0000256" key="1">
    <source>
        <dbReference type="SAM" id="MobiDB-lite"/>
    </source>
</evidence>
<sequence>MAKDGKKKTKIPKQVAGIKVPKKLRKAGNKAVKLAQDPIVGEVVAAALLSAAAALREGGGAKDGAGAAAKGAEDARQQAGRLGDSLKVLAIDLARRTLEGLDDGHKARTREKAKPGTPEPAGD</sequence>
<proteinExistence type="predicted"/>